<evidence type="ECO:0000256" key="1">
    <source>
        <dbReference type="SAM" id="SignalP"/>
    </source>
</evidence>
<proteinExistence type="predicted"/>
<organism evidence="3 4">
    <name type="scientific">Flaviramulus aquimarinus</name>
    <dbReference type="NCBI Taxonomy" id="1170456"/>
    <lineage>
        <taxon>Bacteria</taxon>
        <taxon>Pseudomonadati</taxon>
        <taxon>Bacteroidota</taxon>
        <taxon>Flavobacteriia</taxon>
        <taxon>Flavobacteriales</taxon>
        <taxon>Flavobacteriaceae</taxon>
        <taxon>Flaviramulus</taxon>
    </lineage>
</organism>
<dbReference type="Gene3D" id="2.60.40.3620">
    <property type="match status" value="1"/>
</dbReference>
<accession>A0ABP9FEB0</accession>
<sequence>MKSIFKMMLTIVLATMSLNSCTDSDTLYIASAPENGSFEITSSTTSILLNEINAETETAITFNWEIPSYGVDTPATYTLEMDLKEGNFSSPRTFTVSSNEKSFTHADLNFYALDFGLASNIEGDIKLRLKTSLKYNALESYSNAITITVTPYDTLTLLYDMPVELYLQGDAVPSNWGTPLPDSQKMTQIDNHRFGLITELVGGKNYAAITTPTTWSDPAYVAIDEQQPAAEGDFRPAGSATVPQWGGSPMSSPVTTGIYKVILDFTSGKYTATPEPSILIPPADLYIIGDATPLGWAANVDATQQFGKINEHTFEITIPLTAGGAFAFITATSYSDPAYKAKTTSQDASGGDFIASGSATTPAWGGNDIVAPTTGTYTIKVDFKSGTYILQP</sequence>
<gene>
    <name evidence="3" type="ORF">GCM10023311_20790</name>
</gene>
<dbReference type="InterPro" id="IPR025970">
    <property type="entry name" value="SusE"/>
</dbReference>
<name>A0ABP9FEB0_9FLAO</name>
<protein>
    <recommendedName>
        <fullName evidence="2">SusE outer membrane protein domain-containing protein</fullName>
    </recommendedName>
</protein>
<evidence type="ECO:0000313" key="3">
    <source>
        <dbReference type="EMBL" id="GAA4895877.1"/>
    </source>
</evidence>
<dbReference type="Proteomes" id="UP001500433">
    <property type="component" value="Unassembled WGS sequence"/>
</dbReference>
<evidence type="ECO:0000313" key="4">
    <source>
        <dbReference type="Proteomes" id="UP001500433"/>
    </source>
</evidence>
<dbReference type="Pfam" id="PF14292">
    <property type="entry name" value="SusE"/>
    <property type="match status" value="1"/>
</dbReference>
<dbReference type="EMBL" id="BAABJH010000002">
    <property type="protein sequence ID" value="GAA4895877.1"/>
    <property type="molecule type" value="Genomic_DNA"/>
</dbReference>
<feature type="domain" description="SusE outer membrane protein" evidence="2">
    <location>
        <begin position="23"/>
        <end position="130"/>
    </location>
</feature>
<comment type="caution">
    <text evidence="3">The sequence shown here is derived from an EMBL/GenBank/DDBJ whole genome shotgun (WGS) entry which is preliminary data.</text>
</comment>
<feature type="signal peptide" evidence="1">
    <location>
        <begin position="1"/>
        <end position="22"/>
    </location>
</feature>
<evidence type="ECO:0000259" key="2">
    <source>
        <dbReference type="Pfam" id="PF14292"/>
    </source>
</evidence>
<keyword evidence="4" id="KW-1185">Reference proteome</keyword>
<reference evidence="4" key="1">
    <citation type="journal article" date="2019" name="Int. J. Syst. Evol. Microbiol.">
        <title>The Global Catalogue of Microorganisms (GCM) 10K type strain sequencing project: providing services to taxonomists for standard genome sequencing and annotation.</title>
        <authorList>
            <consortium name="The Broad Institute Genomics Platform"/>
            <consortium name="The Broad Institute Genome Sequencing Center for Infectious Disease"/>
            <person name="Wu L."/>
            <person name="Ma J."/>
        </authorList>
    </citation>
    <scope>NUCLEOTIDE SEQUENCE [LARGE SCALE GENOMIC DNA]</scope>
    <source>
        <strain evidence="4">JCM 18274</strain>
    </source>
</reference>
<feature type="chain" id="PRO_5046061217" description="SusE outer membrane protein domain-containing protein" evidence="1">
    <location>
        <begin position="23"/>
        <end position="392"/>
    </location>
</feature>
<keyword evidence="1" id="KW-0732">Signal</keyword>
<dbReference type="RefSeq" id="WP_345274080.1">
    <property type="nucleotide sequence ID" value="NZ_BAABJH010000002.1"/>
</dbReference>